<evidence type="ECO:0000256" key="7">
    <source>
        <dbReference type="ARBA" id="ARBA00022840"/>
    </source>
</evidence>
<gene>
    <name evidence="18" type="ORF">AV274_3887</name>
</gene>
<proteinExistence type="inferred from homology"/>
<feature type="coiled-coil region" evidence="14">
    <location>
        <begin position="1545"/>
        <end position="1572"/>
    </location>
</feature>
<dbReference type="Gene3D" id="1.10.472.130">
    <property type="match status" value="1"/>
</dbReference>
<dbReference type="FunFam" id="1.20.140.100:FF:000002">
    <property type="entry name" value="Cytoplasmic dynein heavy chain 1"/>
    <property type="match status" value="1"/>
</dbReference>
<feature type="signal peptide" evidence="16">
    <location>
        <begin position="1"/>
        <end position="20"/>
    </location>
</feature>
<dbReference type="Gene3D" id="1.10.8.720">
    <property type="entry name" value="Region D6 of dynein motor"/>
    <property type="match status" value="1"/>
</dbReference>
<dbReference type="FunFam" id="1.20.920.20:FF:000001">
    <property type="entry name" value="dynein heavy chain 2, axonemal"/>
    <property type="match status" value="1"/>
</dbReference>
<reference evidence="18 19" key="1">
    <citation type="submission" date="2016-05" db="EMBL/GenBank/DDBJ databases">
        <title>Nuclear genome of Blastocystis sp. subtype 1 NandII.</title>
        <authorList>
            <person name="Gentekaki E."/>
            <person name="Curtis B."/>
            <person name="Stairs C."/>
            <person name="Eme L."/>
            <person name="Herman E."/>
            <person name="Klimes V."/>
            <person name="Arias M.C."/>
            <person name="Elias M."/>
            <person name="Hilliou F."/>
            <person name="Klute M."/>
            <person name="Malik S.-B."/>
            <person name="Pightling A."/>
            <person name="Rachubinski R."/>
            <person name="Salas D."/>
            <person name="Schlacht A."/>
            <person name="Suga H."/>
            <person name="Archibald J."/>
            <person name="Ball S.G."/>
            <person name="Clark G."/>
            <person name="Dacks J."/>
            <person name="Van Der Giezen M."/>
            <person name="Tsaousis A."/>
            <person name="Roger A."/>
        </authorList>
    </citation>
    <scope>NUCLEOTIDE SEQUENCE [LARGE SCALE GENOMIC DNA]</scope>
    <source>
        <strain evidence="19">ATCC 50177 / NandII</strain>
    </source>
</reference>
<dbReference type="InterPro" id="IPR041658">
    <property type="entry name" value="AAA_lid_11"/>
</dbReference>
<dbReference type="Pfam" id="PF12781">
    <property type="entry name" value="AAA_9"/>
    <property type="match status" value="1"/>
</dbReference>
<dbReference type="SUPFAM" id="SSF52540">
    <property type="entry name" value="P-loop containing nucleoside triphosphate hydrolases"/>
    <property type="match status" value="4"/>
</dbReference>
<evidence type="ECO:0000256" key="8">
    <source>
        <dbReference type="ARBA" id="ARBA00023017"/>
    </source>
</evidence>
<feature type="domain" description="AAA+ ATPase" evidence="17">
    <location>
        <begin position="1865"/>
        <end position="2013"/>
    </location>
</feature>
<dbReference type="PROSITE" id="PS00675">
    <property type="entry name" value="SIGMA54_INTERACT_1"/>
    <property type="match status" value="1"/>
</dbReference>
<feature type="coiled-coil region" evidence="14">
    <location>
        <begin position="3128"/>
        <end position="3232"/>
    </location>
</feature>
<dbReference type="Pfam" id="PF12774">
    <property type="entry name" value="AAA_6"/>
    <property type="match status" value="1"/>
</dbReference>
<dbReference type="InterPro" id="IPR043157">
    <property type="entry name" value="Dynein_AAA1S"/>
</dbReference>
<dbReference type="CDD" id="cd00009">
    <property type="entry name" value="AAA"/>
    <property type="match status" value="2"/>
</dbReference>
<keyword evidence="5" id="KW-0493">Microtubule</keyword>
<accession>A0A196SE39</accession>
<dbReference type="GO" id="GO:0005874">
    <property type="term" value="C:microtubule"/>
    <property type="evidence" value="ECO:0007669"/>
    <property type="project" value="UniProtKB-KW"/>
</dbReference>
<dbReference type="GO" id="GO:0030286">
    <property type="term" value="C:dynein complex"/>
    <property type="evidence" value="ECO:0007669"/>
    <property type="project" value="UniProtKB-KW"/>
</dbReference>
<dbReference type="InterPro" id="IPR025662">
    <property type="entry name" value="Sigma_54_int_dom_ATP-bd_1"/>
</dbReference>
<keyword evidence="9 14" id="KW-0175">Coiled coil</keyword>
<dbReference type="Pfam" id="PF18199">
    <property type="entry name" value="Dynein_C"/>
    <property type="match status" value="1"/>
</dbReference>
<dbReference type="PANTHER" id="PTHR45703:SF36">
    <property type="entry name" value="DYNEIN HEAVY CHAIN, CYTOPLASMIC"/>
    <property type="match status" value="1"/>
</dbReference>
<keyword evidence="12" id="KW-0206">Cytoskeleton</keyword>
<evidence type="ECO:0000259" key="17">
    <source>
        <dbReference type="SMART" id="SM00382"/>
    </source>
</evidence>
<dbReference type="InterPro" id="IPR004273">
    <property type="entry name" value="Dynein_heavy_D6_P-loop"/>
</dbReference>
<comment type="similarity">
    <text evidence="3">Belongs to the dynein heavy chain family.</text>
</comment>
<evidence type="ECO:0000256" key="12">
    <source>
        <dbReference type="ARBA" id="ARBA00023212"/>
    </source>
</evidence>
<dbReference type="Pfam" id="PF08385">
    <property type="entry name" value="DHC_N1"/>
    <property type="match status" value="1"/>
</dbReference>
<keyword evidence="13" id="KW-0966">Cell projection</keyword>
<evidence type="ECO:0000313" key="18">
    <source>
        <dbReference type="EMBL" id="OAO14402.1"/>
    </source>
</evidence>
<evidence type="ECO:0000313" key="19">
    <source>
        <dbReference type="Proteomes" id="UP000078348"/>
    </source>
</evidence>
<feature type="coiled-coil region" evidence="14">
    <location>
        <begin position="3713"/>
        <end position="3740"/>
    </location>
</feature>
<dbReference type="InterPro" id="IPR041466">
    <property type="entry name" value="Dynein_AAA5_ext"/>
</dbReference>
<dbReference type="Gene3D" id="6.10.140.1060">
    <property type="match status" value="1"/>
</dbReference>
<dbReference type="Gene3D" id="3.20.180.20">
    <property type="entry name" value="Dynein heavy chain, N-terminal domain 2"/>
    <property type="match status" value="1"/>
</dbReference>
<dbReference type="Pfam" id="PF08393">
    <property type="entry name" value="DHC_N2"/>
    <property type="match status" value="1"/>
</dbReference>
<comment type="caution">
    <text evidence="18">The sequence shown here is derived from an EMBL/GenBank/DDBJ whole genome shotgun (WGS) entry which is preliminary data.</text>
</comment>
<feature type="chain" id="PRO_5008274564" evidence="16">
    <location>
        <begin position="21"/>
        <end position="4604"/>
    </location>
</feature>
<keyword evidence="19" id="KW-1185">Reference proteome</keyword>
<evidence type="ECO:0000256" key="2">
    <source>
        <dbReference type="ARBA" id="ARBA00004245"/>
    </source>
</evidence>
<dbReference type="FunFam" id="1.10.8.710:FF:000001">
    <property type="entry name" value="Dynein axonemal heavy chain 2"/>
    <property type="match status" value="1"/>
</dbReference>
<dbReference type="Gene3D" id="3.10.490.20">
    <property type="match status" value="1"/>
</dbReference>
<dbReference type="InterPro" id="IPR042222">
    <property type="entry name" value="Dynein_2_N"/>
</dbReference>
<dbReference type="Pfam" id="PF03028">
    <property type="entry name" value="Dynein_heavy"/>
    <property type="match status" value="1"/>
</dbReference>
<dbReference type="GO" id="GO:0007018">
    <property type="term" value="P:microtubule-based movement"/>
    <property type="evidence" value="ECO:0007669"/>
    <property type="project" value="InterPro"/>
</dbReference>
<evidence type="ECO:0000256" key="5">
    <source>
        <dbReference type="ARBA" id="ARBA00022701"/>
    </source>
</evidence>
<dbReference type="FunFam" id="3.40.50.300:FF:001013">
    <property type="entry name" value="Dynein heavy chain, cytoplasmic"/>
    <property type="match status" value="1"/>
</dbReference>
<dbReference type="FunFam" id="3.20.180.20:FF:000002">
    <property type="entry name" value="Cytoplasmic dynein heavy chain 1"/>
    <property type="match status" value="1"/>
</dbReference>
<dbReference type="SMART" id="SM00382">
    <property type="entry name" value="AAA"/>
    <property type="match status" value="4"/>
</dbReference>
<evidence type="ECO:0000256" key="11">
    <source>
        <dbReference type="ARBA" id="ARBA00023175"/>
    </source>
</evidence>
<dbReference type="InterPro" id="IPR027417">
    <property type="entry name" value="P-loop_NTPase"/>
</dbReference>
<feature type="domain" description="AAA+ ATPase" evidence="17">
    <location>
        <begin position="2158"/>
        <end position="2332"/>
    </location>
</feature>
<dbReference type="STRING" id="478820.A0A196SE39"/>
<dbReference type="Gene3D" id="1.20.920.20">
    <property type="match status" value="1"/>
</dbReference>
<evidence type="ECO:0000256" key="15">
    <source>
        <dbReference type="SAM" id="MobiDB-lite"/>
    </source>
</evidence>
<dbReference type="Gene3D" id="1.10.8.1220">
    <property type="match status" value="1"/>
</dbReference>
<dbReference type="Gene3D" id="3.40.50.300">
    <property type="entry name" value="P-loop containing nucleotide triphosphate hydrolases"/>
    <property type="match status" value="5"/>
</dbReference>
<dbReference type="InterPro" id="IPR054354">
    <property type="entry name" value="DYNC2H1-like_lid"/>
</dbReference>
<dbReference type="Pfam" id="PF12780">
    <property type="entry name" value="AAA_8"/>
    <property type="match status" value="1"/>
</dbReference>
<dbReference type="InterPro" id="IPR042219">
    <property type="entry name" value="AAA_lid_11_sf"/>
</dbReference>
<dbReference type="Gene3D" id="1.10.8.710">
    <property type="match status" value="1"/>
</dbReference>
<dbReference type="Proteomes" id="UP000078348">
    <property type="component" value="Unassembled WGS sequence"/>
</dbReference>
<keyword evidence="10" id="KW-0969">Cilium</keyword>
<keyword evidence="4" id="KW-0963">Cytoplasm</keyword>
<dbReference type="FunFam" id="1.10.8.720:FF:000003">
    <property type="entry name" value="Cytoplasmic dynein heavy chain 2"/>
    <property type="match status" value="1"/>
</dbReference>
<dbReference type="PANTHER" id="PTHR45703">
    <property type="entry name" value="DYNEIN HEAVY CHAIN"/>
    <property type="match status" value="1"/>
</dbReference>
<dbReference type="InterPro" id="IPR024743">
    <property type="entry name" value="Dynein_HC_stalk"/>
</dbReference>
<keyword evidence="16" id="KW-0732">Signal</keyword>
<dbReference type="Gene3D" id="1.20.920.30">
    <property type="match status" value="1"/>
</dbReference>
<dbReference type="GO" id="GO:0051959">
    <property type="term" value="F:dynein light intermediate chain binding"/>
    <property type="evidence" value="ECO:0007669"/>
    <property type="project" value="InterPro"/>
</dbReference>
<evidence type="ECO:0000256" key="10">
    <source>
        <dbReference type="ARBA" id="ARBA00023069"/>
    </source>
</evidence>
<dbReference type="GO" id="GO:0005524">
    <property type="term" value="F:ATP binding"/>
    <property type="evidence" value="ECO:0007669"/>
    <property type="project" value="UniProtKB-KW"/>
</dbReference>
<feature type="compositionally biased region" description="Low complexity" evidence="15">
    <location>
        <begin position="1717"/>
        <end position="1735"/>
    </location>
</feature>
<dbReference type="InterPro" id="IPR041228">
    <property type="entry name" value="Dynein_C"/>
</dbReference>
<dbReference type="Gene3D" id="1.20.1270.280">
    <property type="match status" value="1"/>
</dbReference>
<organism evidence="18 19">
    <name type="scientific">Blastocystis sp. subtype 1 (strain ATCC 50177 / NandII)</name>
    <dbReference type="NCBI Taxonomy" id="478820"/>
    <lineage>
        <taxon>Eukaryota</taxon>
        <taxon>Sar</taxon>
        <taxon>Stramenopiles</taxon>
        <taxon>Bigyra</taxon>
        <taxon>Opalozoa</taxon>
        <taxon>Opalinata</taxon>
        <taxon>Blastocystidae</taxon>
        <taxon>Blastocystis</taxon>
    </lineage>
</organism>
<dbReference type="EMBL" id="LXWW01000245">
    <property type="protein sequence ID" value="OAO14402.1"/>
    <property type="molecule type" value="Genomic_DNA"/>
</dbReference>
<keyword evidence="6" id="KW-0547">Nucleotide-binding</keyword>
<name>A0A196SE39_BLAHN</name>
<dbReference type="FunFam" id="3.10.490.20:FF:000004">
    <property type="entry name" value="Cytoplasmic dynein heavy chain 2"/>
    <property type="match status" value="1"/>
</dbReference>
<dbReference type="InterPro" id="IPR024317">
    <property type="entry name" value="Dynein_heavy_chain_D4_dom"/>
</dbReference>
<evidence type="ECO:0000256" key="14">
    <source>
        <dbReference type="SAM" id="Coils"/>
    </source>
</evidence>
<dbReference type="Pfam" id="PF18198">
    <property type="entry name" value="AAA_lid_11"/>
    <property type="match status" value="1"/>
</dbReference>
<evidence type="ECO:0000256" key="13">
    <source>
        <dbReference type="ARBA" id="ARBA00023273"/>
    </source>
</evidence>
<dbReference type="Gene3D" id="1.10.287.2620">
    <property type="match status" value="1"/>
</dbReference>
<evidence type="ECO:0000256" key="3">
    <source>
        <dbReference type="ARBA" id="ARBA00008887"/>
    </source>
</evidence>
<feature type="domain" description="AAA+ ATPase" evidence="17">
    <location>
        <begin position="2513"/>
        <end position="2663"/>
    </location>
</feature>
<dbReference type="Gene3D" id="1.20.140.100">
    <property type="entry name" value="Dynein heavy chain, N-terminal domain 2"/>
    <property type="match status" value="1"/>
</dbReference>
<keyword evidence="7" id="KW-0067">ATP-binding</keyword>
<dbReference type="FunFam" id="3.40.50.300:FF:000122">
    <property type="entry name" value="Cytoplasmic dynein 1 heavy chain"/>
    <property type="match status" value="1"/>
</dbReference>
<dbReference type="InterPro" id="IPR042228">
    <property type="entry name" value="Dynein_linker_3"/>
</dbReference>
<evidence type="ECO:0000256" key="9">
    <source>
        <dbReference type="ARBA" id="ARBA00023054"/>
    </source>
</evidence>
<evidence type="ECO:0000256" key="16">
    <source>
        <dbReference type="SAM" id="SignalP"/>
    </source>
</evidence>
<dbReference type="GO" id="GO:0008569">
    <property type="term" value="F:minus-end-directed microtubule motor activity"/>
    <property type="evidence" value="ECO:0007669"/>
    <property type="project" value="InterPro"/>
</dbReference>
<evidence type="ECO:0000256" key="6">
    <source>
        <dbReference type="ARBA" id="ARBA00022741"/>
    </source>
</evidence>
<dbReference type="InterPro" id="IPR026983">
    <property type="entry name" value="DHC"/>
</dbReference>
<dbReference type="FunFam" id="3.40.50.300:FF:000373">
    <property type="entry name" value="Cytoplasmic dynein heavy chain 2"/>
    <property type="match status" value="1"/>
</dbReference>
<dbReference type="Pfam" id="PF22597">
    <property type="entry name" value="DYN_lid"/>
    <property type="match status" value="1"/>
</dbReference>
<feature type="region of interest" description="Disordered" evidence="15">
    <location>
        <begin position="1717"/>
        <end position="1737"/>
    </location>
</feature>
<keyword evidence="8" id="KW-0243">Dynein</keyword>
<dbReference type="Pfam" id="PF12777">
    <property type="entry name" value="MT"/>
    <property type="match status" value="1"/>
</dbReference>
<feature type="domain" description="AAA+ ATPase" evidence="17">
    <location>
        <begin position="2874"/>
        <end position="3040"/>
    </location>
</feature>
<dbReference type="InterPro" id="IPR013594">
    <property type="entry name" value="Dynein_heavy_tail"/>
</dbReference>
<protein>
    <submittedName>
        <fullName evidence="18">Dynein heavy chain</fullName>
    </submittedName>
</protein>
<dbReference type="InterPro" id="IPR035699">
    <property type="entry name" value="AAA_6"/>
</dbReference>
<dbReference type="GO" id="GO:0005929">
    <property type="term" value="C:cilium"/>
    <property type="evidence" value="ECO:0007669"/>
    <property type="project" value="UniProtKB-SubCell"/>
</dbReference>
<dbReference type="GO" id="GO:0045505">
    <property type="term" value="F:dynein intermediate chain binding"/>
    <property type="evidence" value="ECO:0007669"/>
    <property type="project" value="InterPro"/>
</dbReference>
<dbReference type="InterPro" id="IPR013602">
    <property type="entry name" value="Dynein_heavy_linker"/>
</dbReference>
<evidence type="ECO:0000256" key="1">
    <source>
        <dbReference type="ARBA" id="ARBA00004138"/>
    </source>
</evidence>
<dbReference type="InterPro" id="IPR035706">
    <property type="entry name" value="AAA_9"/>
</dbReference>
<dbReference type="FunFam" id="3.40.50.300:FF:000071">
    <property type="entry name" value="Cytoplasmic dynein heavy chain 1"/>
    <property type="match status" value="1"/>
</dbReference>
<dbReference type="Pfam" id="PF17852">
    <property type="entry name" value="Dynein_AAA_lid"/>
    <property type="match status" value="1"/>
</dbReference>
<sequence>MDWNQHRSIISNFFLRSCLASFESLDSEVIQSFLNEETTQDRLFSFVTGETREVVIQLHSDKEIQEGMSPLSILDLSELSLPILQCTLYLNRFGGCMSTESRLASQITVVTLTDRDIADYVSESELPAGEEYDNQGVNPVAIVRSCLHSTLNPLLSTFRRSEKSDSSESSLFKRVADLDMALVHYEQNLDIPEVHLTFPPFLVEAGEKCRAAGRLLSSAELGWGEKPSSELLNSLLHLKGQWMRELRKLMEHQRDPNGGTTLQEINYWSVLRGSLEQVAATLQAYEVQVLFAVVRQNKLVSGNSLEMEKSMEARLESVAGNAELLGGVPINALLTSTDLAATRATIAPIFTQLKKLRNCPAYPIVRMVDLVNLINKDVLNQCLSILSGQRLMDFSFAQFTQTVSEAYEVCKAWDEEKTSMWHFLRDLGTRRNEKYTLRFLDALDPLKKRLLAVEGFRKAHERYWEGLQGIAAAHEQERELLRELAGAYDRFREFNVSDLSKGAQEEWAALTKAYDADVEVVDQNLVTSLCAQLEGSRSTQQTFTLFGQYNRLFFRPCIQGRRLLLEQVDKDLTALGEAVKEAPYAESETARFLALRDVPRLGGMVMWARQIERRVEECLGRVKLLLGEDWEQGMEGKALKEKASALCSRVDTTERVKQWEEEMKGVIEKHPLADIVFSIHHNPASGYTITVNYNEDYLSLFKEVRTLQCLDVHPPIRLRVECDSAKGCYSNMTAVRSALLMYERVMREADGEVLGLAAAYHAAVRELLRKGVKEKLTWQNPKLRDFISQFTQAAYTLQEKVDQIAVQVLLVRKLKLEVARCPYAPEAFAALLQRMQDALDALGSLRCVGLPAFIQTLNEEVQAALVERASRALGTWLVAFRRRLREESADMLQEEEAIREELEAAEEPEVYRAVLRLNSVHLIRVVSRTLVVNPPVAESKKRWLDSLLAVVSTVTALPRLHPLTDLLAAREEAGEQRFSGVTDLIPPRLLLEALDAVEALMAEVGRFVGTWLRNQAVWRLNPKEVSEKLGSNVGLWQELLTGLARAKSELDTASTEKVVGCIHINLEQIQSSMSLRYDSLHKDLLAAFAALVFTQTQAFVKQVGQSRGTLEQLSINASTTEAINLILATREVTHCLPLWKAQRDQLLTCQRLLEQQGFAFPAEWVYSQQVENDWSCLEQIVARRQEAIKAAQEQLKQSVVAEDAKLKATIQEAQAEWEEQKPLEGDVSVEAALEVLRRFRERADALSEKWTRVNKGRDALGLDVHLENPLELVLTELAGLQEAWESVQPFWARVAALGDTMWSVFVPKTASQELTAVECELETVPSRVKQYACFTTLQGAIRSHKKDFKLLAELKGSALKERHWSVVLGALGVHTSVEFLRVRDFWTPAFHEKEEKIAEVLATAQGEKALEEYLRQVREFWSGYALELVAYGQRCKLIRGWEELFQQLDEHISALESMKQSPYYRVFAEEAEGWCDKLTRMRVLFDMWIDVQRRWVYLEGIFMGGADIVQQLPQDYARFKTIDTEFVSTMRKVSVQPRVLDVFGTANIQRTLERLSQQLAKVQKALGAFLERQRQLFSRFYFVGDEDLLEIIGNSNDPKKLQRHLNKMFAGINALEYVAEEGAVELRAMVSKEGEVVPFAQPVRLEQACSVVTQLQRVEQAMQETLAVALEQALAGFATLEGASFVDWIARYPSQIILLASQVVWCRRIEAAFQSSQSVNQGGQSSQPVSGDGQSAETARQLEATVEQIDALLGLLAESVLHPLPVDQRKKHEQLITEFVYEKGTTQSLLREGTASAADFNWQYRLRAYYDESEPALLRRLTIRVADSCFNYGYEYLGVCERLVQTPLTDRCYLTLTQALAMGLGGNPFGPAGTGKTESVKMLASLLGRFCLVFNCDESFDFQAMGRIFRGLCQVGAWGCFDEFNRLEERILSAVSQQIWTIQTGLRHQQKEIRLLDTPVALHPNVGIFVTMNPGYAGRSNLPDNLKQLFRSIAMIQPDWERIAQVMLFSQGFRSSETLAGKLVLLFSLCHDQLSAQLHYDFGLRALKSVVTSAGNLKRHKLEEGGKELLAMDAAQQEAFERDVLLSSVCDTVVPKLVAEDIPLLQSLLGSVFTGAAIKEIEAMQLRAMIREVCRERKLVPTEAFVEKVLQLFLVQQIRHGIMMVGPSGSGKSSVIHCLLEALERVDGQQGVIYTIDPKAITKDQLFGSLDTTTNEWTDGIFTHIIRQIYNDVRGESARRHWIVFDGDVDPEWAENLNSVLDDNRLLTLPTGDRLSLPDNVRILFEVENLKFATPASVSRCGTVWLSQDTVATADLLQHTLLCLRADPVVGDLDKAPLLALQNRVADVMVPYCDEHCLLEQSIAWSLARTHIMETTATQLVGAFAGLLRQLVLDVVDYNMEHMETPMAGEHFLAFVANRLVEAALWGFGGSLVGDDRLEFSEMLRAAAGVTLPPGEHSLLDCFVSTQTGQWTLWREHVPAVQLQEESVLDTSVVVPTVDTARNEHVMRAYLNARQPVILCGPPGSGKTMTLTNALRSLSGFDVVSVNFSSKTLPSLIMKIFDQYGVYHKTPGGLVLRPAVPDKWLIIFCDEVNLPEQDAYGTQRVISFLRQLVEHQGFWNTKEHLWVHVENIQFVAACNPPTDPGRVPLSTRFLSHAPVLFVDYPEEASLLQIYSVFNRVLLQGKPGVAALYGQLTEAMVRFYSLNKQHFSLEQQPQYVYSPRELSRWTRALHAALSDTTIPVNGGGATSGVATSRLAEEDVTMEELVRLAAHEALRLFCDRLVTQKEKEWCQEQLEAVFASVFPGVRPEALRRPILYSRWLTGRYSSVDRASLRAYLESQLRVFNEEELNVPLVLFDDVLEHVVRIDRVLRQSLGHLLLVGESGAGKTVLTRFVAWLNGMNVFQIKLSRRYNLESFDEDLRQVMRAAGVNGEPTCFIFDESNILSTGFLERMNALLASGEVPGLYEGDDMLSLMAGCRDAAAHEGLLIDTSEELFRWFTARVQRNLHVVFTMNPANGDFRDRAATSPALFNRCVVDWFGRWERDALLQVSQYFTRSLELDRVEYYPSEDALRLVAASRGVEGVSAGERVTLHDALMAAILSIHQSVVVLDEEKSSDTRCYCSPRDYLDFINQYLALFQRKHEELEEQRRHLQVGLTKLQETESQVIALREQVSRKSAELDRANLEAQNTLRQIVEKKELATKDQETSSRLAKELTQQYGEIKAKQAEVRAELDKVEPALEEAKNSVSQINKAQLNEIRAMIKPPDNVQLTIKAVCCLLGEESGSWKEIQKVLRKEDFISRIVNFQTQRITKRGAEEAKKILYDPNFTFEAVNRSSRACGPLYMWGKSQLEYAYHIQRVKPLNDAMEGLTEKSEALRQEHGACMERLGALNEEIERCSSDYGAQAQKVQQITAEIREVTEKLERSSRLLTSLESEQRRWRQSSEEFAKEETSMTGDCLLGASFVTYGGFFDQHHRAVLLSQWTSLLSALCIPFNPNFDAAAYLSSSKDRLAWQSCGLPSDDLCMQNAIILNRFNRYPLLVDPSEQGVMFLMNLFSSSLVVKTSFLDKNFMRQLESALRFGSVLIVQDVENADPILNPLLNKEFHKEGGRTLIRIGGQDIDFSPSFKLFLSTRDSSHQFPPDLCSRVTFVNFTMTVSSLQDQCLSLVLQKEAPSLYQQRNNVLQLQGEYQVRLRDLEEQLLSSLNALRGNILDNDTVMNTLEQLKTEAASISKEMSQSEEIMRSIRESSRIYQPLSQACSQIYFILDSLHRVRPLYRYSLHFFTSILQAVLATPLDASLPPSQRMTLLLHALYREVYARVSRGLTHLDSRVLALRLCQLYVQGTPEQPDPEELQLLLKGISASVDPTAEKFVTAVFGSALSEEQEAQMILHLSIERTKALKRALLQKSAFWAADFRTAPLEALLPCVDEIGEEGWSRGRALWRWLLLVKELRPELLVTAIEHVVTSLCDADFFKGEVFALRDVVVSEASAKMPVLLCSAPGYDASKRVEQLYAELQTPLESIAMGNTESFEQAERAIRAAAARGTAVLLRNVHLCPEWLCALEKLFFTLNAQPDFRLLLTSEISPKLPPSLLRLCYTLVFETPTGVRASLLHSLSAVPEECMNAKPVERCRVCFLLLWLHAVVEERLRYVPVGWTKPYEFNESDLKCALEAIDHWVSAAARGLPHMDPARLNWKALRALLSQCFYGGRVDNAFDDLLLRALIDRIFVPASFNSDFPLVEVCRLDGVNDVTGSREVLLTVPEGTCKADFERWVDVLPVYNSPEWLGLPATAEKRYLSQQGSAILRAALLLQDAAGQEARRAEEGAKEREGAWASGLAGSAEKWLGLVMVEIKAPASTPALLRNPLFRFLAREIEEMKALQATVVRQLQDLVGVCQGKLKSTHATRLLLEELARDRVPRAWCRGGPDAGEEICSVWVQHFILRCQHFAALSTLSVEAVRTSGVWLGGLLHPEAFIIAMRQLVAQERGWPLNDVQLRLTPLSPERFEHVGAILAEKESAFLVHSLVLEGADWSEEGLVPSDAIRCPLDEVLFEWSCEKEEAATTIQVPIYLNDTRSQLLYVVDLKHVKAIPTEIWRERAVSIICWRQI</sequence>
<dbReference type="OrthoDB" id="424310at2759"/>
<comment type="subcellular location">
    <subcellularLocation>
        <location evidence="1">Cell projection</location>
        <location evidence="1">Cilium</location>
    </subcellularLocation>
    <subcellularLocation>
        <location evidence="2">Cytoplasm</location>
        <location evidence="2">Cytoskeleton</location>
    </subcellularLocation>
</comment>
<dbReference type="InterPro" id="IPR043160">
    <property type="entry name" value="Dynein_C_barrel"/>
</dbReference>
<keyword evidence="11" id="KW-0505">Motor protein</keyword>
<evidence type="ECO:0000256" key="4">
    <source>
        <dbReference type="ARBA" id="ARBA00022490"/>
    </source>
</evidence>
<dbReference type="Pfam" id="PF12775">
    <property type="entry name" value="AAA_7"/>
    <property type="match status" value="1"/>
</dbReference>
<dbReference type="InterPro" id="IPR003593">
    <property type="entry name" value="AAA+_ATPase"/>
</dbReference>
<feature type="coiled-coil region" evidence="14">
    <location>
        <begin position="3408"/>
        <end position="3435"/>
    </location>
</feature>
<dbReference type="Gene3D" id="1.20.58.1120">
    <property type="match status" value="1"/>
</dbReference>